<dbReference type="EMBL" id="FOGI01000015">
    <property type="protein sequence ID" value="SES45781.1"/>
    <property type="molecule type" value="Genomic_DNA"/>
</dbReference>
<reference evidence="2" key="1">
    <citation type="submission" date="2016-10" db="EMBL/GenBank/DDBJ databases">
        <authorList>
            <person name="Varghese N."/>
            <person name="Submissions S."/>
        </authorList>
    </citation>
    <scope>NUCLEOTIDE SEQUENCE [LARGE SCALE GENOMIC DNA]</scope>
    <source>
        <strain evidence="2">DSM 44260</strain>
    </source>
</reference>
<dbReference type="InterPro" id="IPR009351">
    <property type="entry name" value="AlkZ-like"/>
</dbReference>
<gene>
    <name evidence="1" type="ORF">SAMN04487818_115150</name>
</gene>
<evidence type="ECO:0000313" key="2">
    <source>
        <dbReference type="Proteomes" id="UP000199051"/>
    </source>
</evidence>
<dbReference type="Pfam" id="PF06224">
    <property type="entry name" value="AlkZ-like"/>
    <property type="match status" value="1"/>
</dbReference>
<dbReference type="STRING" id="155974.SAMN04487818_115150"/>
<dbReference type="GO" id="GO:0003677">
    <property type="term" value="F:DNA binding"/>
    <property type="evidence" value="ECO:0007669"/>
    <property type="project" value="UniProtKB-KW"/>
</dbReference>
<dbReference type="PANTHER" id="PTHR38479">
    <property type="entry name" value="LMO0824 PROTEIN"/>
    <property type="match status" value="1"/>
</dbReference>
<sequence>MVGRFWPVTTPVLTRRALNRALLARQHLLERAPLSPLEAITHLVGLQAQAPNPPYVGLWSRLADFALADLAGLLSGRQVVRLALMRSTIHLVTATDADPLRAVLQPALERGVGRGFTEADEITATGAGILAEEPLTASELGRRLAARWPNHEPDRLAAVVRARAGLVQVPPRGLWGSSGQARHTTLSAWLGEPVAAPMSVDTLVRRYLAAFGPASPADAQAWSGLTGLREVFERQPDLLAFRDESGRALYDLPEAPRPDEDTPAPVRLVAAFDNLVLSHADRSRVIDDEHRKPVIMGTGNGNVRPTVLVDGRVVGMWGTQRTKGTAVLEVIPFGTPTARDKRAVEAEARRLLAVTDPDAESVEVRYASR</sequence>
<evidence type="ECO:0000313" key="1">
    <source>
        <dbReference type="EMBL" id="SES45781.1"/>
    </source>
</evidence>
<organism evidence="1 2">
    <name type="scientific">Actinokineospora terrae</name>
    <dbReference type="NCBI Taxonomy" id="155974"/>
    <lineage>
        <taxon>Bacteria</taxon>
        <taxon>Bacillati</taxon>
        <taxon>Actinomycetota</taxon>
        <taxon>Actinomycetes</taxon>
        <taxon>Pseudonocardiales</taxon>
        <taxon>Pseudonocardiaceae</taxon>
        <taxon>Actinokineospora</taxon>
    </lineage>
</organism>
<name>A0A1H9XIC4_9PSEU</name>
<protein>
    <submittedName>
        <fullName evidence="1">Winged helix DNA-binding domain-containing protein</fullName>
    </submittedName>
</protein>
<dbReference type="PANTHER" id="PTHR38479:SF2">
    <property type="entry name" value="WINGED HELIX DNA-BINDING DOMAIN-CONTAINING PROTEIN"/>
    <property type="match status" value="1"/>
</dbReference>
<keyword evidence="1" id="KW-0238">DNA-binding</keyword>
<accession>A0A1H9XIC4</accession>
<proteinExistence type="predicted"/>
<dbReference type="Proteomes" id="UP000199051">
    <property type="component" value="Unassembled WGS sequence"/>
</dbReference>
<keyword evidence="2" id="KW-1185">Reference proteome</keyword>
<dbReference type="AlphaFoldDB" id="A0A1H9XIC4"/>